<dbReference type="Proteomes" id="UP000232323">
    <property type="component" value="Unassembled WGS sequence"/>
</dbReference>
<keyword evidence="2" id="KW-1185">Reference proteome</keyword>
<dbReference type="AlphaFoldDB" id="A0A250X1L4"/>
<evidence type="ECO:0000313" key="1">
    <source>
        <dbReference type="EMBL" id="GAX76946.1"/>
    </source>
</evidence>
<dbReference type="OrthoDB" id="532880at2759"/>
<comment type="caution">
    <text evidence="1">The sequence shown here is derived from an EMBL/GenBank/DDBJ whole genome shotgun (WGS) entry which is preliminary data.</text>
</comment>
<dbReference type="EMBL" id="BEGY01000021">
    <property type="protein sequence ID" value="GAX76946.1"/>
    <property type="molecule type" value="Genomic_DNA"/>
</dbReference>
<protein>
    <submittedName>
        <fullName evidence="1">Uncharacterized protein</fullName>
    </submittedName>
</protein>
<evidence type="ECO:0000313" key="2">
    <source>
        <dbReference type="Proteomes" id="UP000232323"/>
    </source>
</evidence>
<organism evidence="1 2">
    <name type="scientific">Chlamydomonas eustigma</name>
    <dbReference type="NCBI Taxonomy" id="1157962"/>
    <lineage>
        <taxon>Eukaryota</taxon>
        <taxon>Viridiplantae</taxon>
        <taxon>Chlorophyta</taxon>
        <taxon>core chlorophytes</taxon>
        <taxon>Chlorophyceae</taxon>
        <taxon>CS clade</taxon>
        <taxon>Chlamydomonadales</taxon>
        <taxon>Chlamydomonadaceae</taxon>
        <taxon>Chlamydomonas</taxon>
    </lineage>
</organism>
<accession>A0A250X1L4</accession>
<name>A0A250X1L4_9CHLO</name>
<gene>
    <name evidence="1" type="ORF">CEUSTIGMA_g4393.t1</name>
</gene>
<proteinExistence type="predicted"/>
<sequence length="414" mass="46707">MSKMGYGWPKHVLLDENEPDESQSFIPSSPDFAPKTPATIKYSIRGHEHDAQSTHVLNTLTNNLFRETEQNESRKATIAFEASNGNAFPSTSMEAQTSVAKAEYLTPPQDPVQNTTSRPHVPGKNLQYTSKYIGDPPVWELDPSTPSQQIRLKHRASTLIQRYAGSRWREAQRTGWMIDVVLHIDKDYREYVLDQAHHIHYLQEQVLLMQQNQSASSQDAQSKIADLGATARRLDAELRDSKQVVLDLQTRLGKAEAALRSSEQAASLAASQCSEMDQAVQILAQREAATRKNMALRSHQLKEGLRHSEGKARALSEAQRRQKLEVQAMKKVHKEQLDIDRAALEQHYASQLQAVHDVEKATAQMQVERMRLELDAYKEPWIYLHGKRCPTGNAVVAKRLGLTMTSLNTLHVPP</sequence>
<reference evidence="1 2" key="1">
    <citation type="submission" date="2017-08" db="EMBL/GenBank/DDBJ databases">
        <title>Acidophilic green algal genome provides insights into adaptation to an acidic environment.</title>
        <authorList>
            <person name="Hirooka S."/>
            <person name="Hirose Y."/>
            <person name="Kanesaki Y."/>
            <person name="Higuchi S."/>
            <person name="Fujiwara T."/>
            <person name="Onuma R."/>
            <person name="Era A."/>
            <person name="Ohbayashi R."/>
            <person name="Uzuka A."/>
            <person name="Nozaki H."/>
            <person name="Yoshikawa H."/>
            <person name="Miyagishima S.Y."/>
        </authorList>
    </citation>
    <scope>NUCLEOTIDE SEQUENCE [LARGE SCALE GENOMIC DNA]</scope>
    <source>
        <strain evidence="1 2">NIES-2499</strain>
    </source>
</reference>
<dbReference type="STRING" id="1157962.A0A250X1L4"/>